<dbReference type="SMART" id="SM00156">
    <property type="entry name" value="PP2Ac"/>
    <property type="match status" value="1"/>
</dbReference>
<accession>A0ABQ6NA41</accession>
<comment type="similarity">
    <text evidence="2">Belongs to the PPP phosphatase family. PP-5 (PP-T) subfamily.</text>
</comment>
<dbReference type="EC" id="3.1.3.16" evidence="3"/>
<dbReference type="PRINTS" id="PR00114">
    <property type="entry name" value="STPHPHTASE"/>
</dbReference>
<gene>
    <name evidence="11" type="ORF">TeGR_g734</name>
</gene>
<dbReference type="Gene3D" id="3.60.21.10">
    <property type="match status" value="1"/>
</dbReference>
<dbReference type="PIRSF" id="PIRSF033096">
    <property type="entry name" value="PPPtase_5"/>
    <property type="match status" value="1"/>
</dbReference>
<dbReference type="InterPro" id="IPR006186">
    <property type="entry name" value="Ser/Thr-sp_prot-phosphatase"/>
</dbReference>
<keyword evidence="7 9" id="KW-0802">TPR repeat</keyword>
<keyword evidence="8" id="KW-0464">Manganese</keyword>
<sequence>MDADASISLDASYIKAYYRRGSANFALGKNKEAMKDFKHVCKLKPKDPDARNKLSCAKKAVTEAAFAAAIYSDATAPLSDTLEVGDISIPADYDGPSPSPSGVLSDMAAEEALFQPGALPLAFVMQSVEHFRAQKMVHKRYIARLLVACKRHFEAAPTLSELAVPATGPDGSAASARITVCGDTHGQFYDVLHIFETNGYPSADNPYLFNGDYVDRGSFGVEVVLTYLMFKMHDPNCIFLARGNHETKNMNKIYGFEGEVKHKYDVNIFNLFLEVFQHLPLASTINSKVFIVHGGLSSEEGVTLDDVRKVKRGCEPPESGLFSDLLWSDPQPFPGRSPSKRGVGYSFGPDITARFLENNGLDLLVRSHEVKDEGYLVEHAGKCITIFSAPNYCDSMMNKGAFIHFGHDLEPKFTQYSHSPHPDVRPMAYAAGGGQMMGL</sequence>
<evidence type="ECO:0000259" key="10">
    <source>
        <dbReference type="SMART" id="SM00156"/>
    </source>
</evidence>
<evidence type="ECO:0000256" key="3">
    <source>
        <dbReference type="ARBA" id="ARBA00013081"/>
    </source>
</evidence>
<evidence type="ECO:0000313" key="11">
    <source>
        <dbReference type="EMBL" id="GMI52246.1"/>
    </source>
</evidence>
<dbReference type="CDD" id="cd07417">
    <property type="entry name" value="MPP_PP5_C"/>
    <property type="match status" value="1"/>
</dbReference>
<dbReference type="SUPFAM" id="SSF56300">
    <property type="entry name" value="Metallo-dependent phosphatases"/>
    <property type="match status" value="1"/>
</dbReference>
<reference evidence="11 12" key="1">
    <citation type="journal article" date="2023" name="Commun. Biol.">
        <title>Genome analysis of Parmales, the sister group of diatoms, reveals the evolutionary specialization of diatoms from phago-mixotrophs to photoautotrophs.</title>
        <authorList>
            <person name="Ban H."/>
            <person name="Sato S."/>
            <person name="Yoshikawa S."/>
            <person name="Yamada K."/>
            <person name="Nakamura Y."/>
            <person name="Ichinomiya M."/>
            <person name="Sato N."/>
            <person name="Blanc-Mathieu R."/>
            <person name="Endo H."/>
            <person name="Kuwata A."/>
            <person name="Ogata H."/>
        </authorList>
    </citation>
    <scope>NUCLEOTIDE SEQUENCE [LARGE SCALE GENOMIC DNA]</scope>
</reference>
<dbReference type="InterPro" id="IPR051134">
    <property type="entry name" value="PPP_phosphatase"/>
</dbReference>
<evidence type="ECO:0000313" key="12">
    <source>
        <dbReference type="Proteomes" id="UP001165060"/>
    </source>
</evidence>
<dbReference type="Proteomes" id="UP001165060">
    <property type="component" value="Unassembled WGS sequence"/>
</dbReference>
<feature type="repeat" description="TPR" evidence="9">
    <location>
        <begin position="14"/>
        <end position="47"/>
    </location>
</feature>
<keyword evidence="4" id="KW-0479">Metal-binding</keyword>
<feature type="domain" description="Serine/threonine specific protein phosphatases" evidence="10">
    <location>
        <begin position="137"/>
        <end position="420"/>
    </location>
</feature>
<dbReference type="SUPFAM" id="SSF48452">
    <property type="entry name" value="TPR-like"/>
    <property type="match status" value="1"/>
</dbReference>
<evidence type="ECO:0000256" key="2">
    <source>
        <dbReference type="ARBA" id="ARBA00008786"/>
    </source>
</evidence>
<keyword evidence="5" id="KW-0677">Repeat</keyword>
<dbReference type="InterPro" id="IPR004843">
    <property type="entry name" value="Calcineurin-like_PHP"/>
</dbReference>
<dbReference type="InterPro" id="IPR011990">
    <property type="entry name" value="TPR-like_helical_dom_sf"/>
</dbReference>
<keyword evidence="12" id="KW-1185">Reference proteome</keyword>
<evidence type="ECO:0000256" key="5">
    <source>
        <dbReference type="ARBA" id="ARBA00022737"/>
    </source>
</evidence>
<evidence type="ECO:0000256" key="8">
    <source>
        <dbReference type="ARBA" id="ARBA00023211"/>
    </source>
</evidence>
<evidence type="ECO:0000256" key="1">
    <source>
        <dbReference type="ARBA" id="ARBA00001936"/>
    </source>
</evidence>
<comment type="caution">
    <text evidence="11">The sequence shown here is derived from an EMBL/GenBank/DDBJ whole genome shotgun (WGS) entry which is preliminary data.</text>
</comment>
<evidence type="ECO:0000256" key="4">
    <source>
        <dbReference type="ARBA" id="ARBA00022723"/>
    </source>
</evidence>
<dbReference type="Pfam" id="PF00149">
    <property type="entry name" value="Metallophos"/>
    <property type="match status" value="1"/>
</dbReference>
<proteinExistence type="inferred from homology"/>
<dbReference type="Gene3D" id="1.25.40.10">
    <property type="entry name" value="Tetratricopeptide repeat domain"/>
    <property type="match status" value="1"/>
</dbReference>
<organism evidence="11 12">
    <name type="scientific">Tetraparma gracilis</name>
    <dbReference type="NCBI Taxonomy" id="2962635"/>
    <lineage>
        <taxon>Eukaryota</taxon>
        <taxon>Sar</taxon>
        <taxon>Stramenopiles</taxon>
        <taxon>Ochrophyta</taxon>
        <taxon>Bolidophyceae</taxon>
        <taxon>Parmales</taxon>
        <taxon>Triparmaceae</taxon>
        <taxon>Tetraparma</taxon>
    </lineage>
</organism>
<keyword evidence="6" id="KW-0378">Hydrolase</keyword>
<dbReference type="InterPro" id="IPR029052">
    <property type="entry name" value="Metallo-depent_PP-like"/>
</dbReference>
<dbReference type="PANTHER" id="PTHR45668:SF5">
    <property type="entry name" value="SERINE_THREONINE-PROTEIN PHOSPHATASE 5"/>
    <property type="match status" value="1"/>
</dbReference>
<evidence type="ECO:0000256" key="9">
    <source>
        <dbReference type="PROSITE-ProRule" id="PRU00339"/>
    </source>
</evidence>
<dbReference type="SMART" id="SM00028">
    <property type="entry name" value="TPR"/>
    <property type="match status" value="1"/>
</dbReference>
<comment type="cofactor">
    <cofactor evidence="1">
        <name>Mn(2+)</name>
        <dbReference type="ChEBI" id="CHEBI:29035"/>
    </cofactor>
</comment>
<dbReference type="InterPro" id="IPR019734">
    <property type="entry name" value="TPR_rpt"/>
</dbReference>
<name>A0ABQ6NA41_9STRA</name>
<dbReference type="Pfam" id="PF08321">
    <property type="entry name" value="PPP5"/>
    <property type="match status" value="1"/>
</dbReference>
<evidence type="ECO:0000256" key="6">
    <source>
        <dbReference type="ARBA" id="ARBA00022801"/>
    </source>
</evidence>
<dbReference type="InterPro" id="IPR041753">
    <property type="entry name" value="PP5_C"/>
</dbReference>
<protein>
    <recommendedName>
        <fullName evidence="3">protein-serine/threonine phosphatase</fullName>
        <ecNumber evidence="3">3.1.3.16</ecNumber>
    </recommendedName>
</protein>
<dbReference type="InterPro" id="IPR013235">
    <property type="entry name" value="PPP_dom"/>
</dbReference>
<dbReference type="PANTHER" id="PTHR45668">
    <property type="entry name" value="SERINE/THREONINE-PROTEIN PHOSPHATASE 5-RELATED"/>
    <property type="match status" value="1"/>
</dbReference>
<dbReference type="PROSITE" id="PS50005">
    <property type="entry name" value="TPR"/>
    <property type="match status" value="1"/>
</dbReference>
<evidence type="ECO:0000256" key="7">
    <source>
        <dbReference type="ARBA" id="ARBA00022803"/>
    </source>
</evidence>
<dbReference type="EMBL" id="BRYB01006217">
    <property type="protein sequence ID" value="GMI52246.1"/>
    <property type="molecule type" value="Genomic_DNA"/>
</dbReference>